<dbReference type="InterPro" id="IPR032675">
    <property type="entry name" value="LRR_dom_sf"/>
</dbReference>
<dbReference type="RefSeq" id="XP_001009334.2">
    <property type="nucleotide sequence ID" value="XM_001009334.2"/>
</dbReference>
<dbReference type="Gene3D" id="3.80.10.10">
    <property type="entry name" value="Ribonuclease Inhibitor"/>
    <property type="match status" value="1"/>
</dbReference>
<dbReference type="EMBL" id="GG662798">
    <property type="protein sequence ID" value="EAR89089.2"/>
    <property type="molecule type" value="Genomic_DNA"/>
</dbReference>
<dbReference type="OrthoDB" id="1394818at2759"/>
<dbReference type="InParanoid" id="Q22V59"/>
<dbReference type="GeneID" id="7824177"/>
<reference evidence="2" key="1">
    <citation type="journal article" date="2006" name="PLoS Biol.">
        <title>Macronuclear genome sequence of the ciliate Tetrahymena thermophila, a model eukaryote.</title>
        <authorList>
            <person name="Eisen J.A."/>
            <person name="Coyne R.S."/>
            <person name="Wu M."/>
            <person name="Wu D."/>
            <person name="Thiagarajan M."/>
            <person name="Wortman J.R."/>
            <person name="Badger J.H."/>
            <person name="Ren Q."/>
            <person name="Amedeo P."/>
            <person name="Jones K.M."/>
            <person name="Tallon L.J."/>
            <person name="Delcher A.L."/>
            <person name="Salzberg S.L."/>
            <person name="Silva J.C."/>
            <person name="Haas B.J."/>
            <person name="Majoros W.H."/>
            <person name="Farzad M."/>
            <person name="Carlton J.M."/>
            <person name="Smith R.K. Jr."/>
            <person name="Garg J."/>
            <person name="Pearlman R.E."/>
            <person name="Karrer K.M."/>
            <person name="Sun L."/>
            <person name="Manning G."/>
            <person name="Elde N.C."/>
            <person name="Turkewitz A.P."/>
            <person name="Asai D.J."/>
            <person name="Wilkes D.E."/>
            <person name="Wang Y."/>
            <person name="Cai H."/>
            <person name="Collins K."/>
            <person name="Stewart B.A."/>
            <person name="Lee S.R."/>
            <person name="Wilamowska K."/>
            <person name="Weinberg Z."/>
            <person name="Ruzzo W.L."/>
            <person name="Wloga D."/>
            <person name="Gaertig J."/>
            <person name="Frankel J."/>
            <person name="Tsao C.-C."/>
            <person name="Gorovsky M.A."/>
            <person name="Keeling P.J."/>
            <person name="Waller R.F."/>
            <person name="Patron N.J."/>
            <person name="Cherry J.M."/>
            <person name="Stover N.A."/>
            <person name="Krieger C.J."/>
            <person name="del Toro C."/>
            <person name="Ryder H.F."/>
            <person name="Williamson S.C."/>
            <person name="Barbeau R.A."/>
            <person name="Hamilton E.P."/>
            <person name="Orias E."/>
        </authorList>
    </citation>
    <scope>NUCLEOTIDE SEQUENCE [LARGE SCALE GENOMIC DNA]</scope>
    <source>
        <strain evidence="2">SB210</strain>
    </source>
</reference>
<evidence type="ECO:0000313" key="2">
    <source>
        <dbReference type="Proteomes" id="UP000009168"/>
    </source>
</evidence>
<dbReference type="SUPFAM" id="SSF52047">
    <property type="entry name" value="RNI-like"/>
    <property type="match status" value="1"/>
</dbReference>
<name>Q22V59_TETTS</name>
<sequence length="429" mass="50538">MERQCCIFCAQQKIDVVLDYACFEKNHQKQYITQSFKNEHLQTIKVNRLLESIRLKNNQLTKIDVDFQNARFYRTFPSRLLYTLSQLFQLSELKLNFEQTPANSLSSFKKIIQTSFTLKNLYINLQDTPISLIDYHSICETLQKLQNIEELQLSVSKNLKEKSIMPLAEAIKQNQNLKYLDIDFQDNISSQDDMNQFFSNLKELSSLNKIRICIDKSNHCVLNDEGGLSWRWLLKSLGENLDVFEFSAQDTECQIEFWINFFSGLKNNSNLRVFSLNANFKTSRKHSCLELFLLQVFENLQNIECLNISLDSLNVLLKPLSMSTLMNIKHSKIQLNQNQINLVPSKSELDILTFQKQKNQEIICLYLDFLTNNFFINDIKFLDSDAYQSFFDIVKFENQKLALQITCFNKYISQNIPFHSRLIFWDLYF</sequence>
<proteinExistence type="predicted"/>
<dbReference type="Proteomes" id="UP000009168">
    <property type="component" value="Unassembled WGS sequence"/>
</dbReference>
<organism evidence="1 2">
    <name type="scientific">Tetrahymena thermophila (strain SB210)</name>
    <dbReference type="NCBI Taxonomy" id="312017"/>
    <lineage>
        <taxon>Eukaryota</taxon>
        <taxon>Sar</taxon>
        <taxon>Alveolata</taxon>
        <taxon>Ciliophora</taxon>
        <taxon>Intramacronucleata</taxon>
        <taxon>Oligohymenophorea</taxon>
        <taxon>Hymenostomatida</taxon>
        <taxon>Tetrahymenina</taxon>
        <taxon>Tetrahymenidae</taxon>
        <taxon>Tetrahymena</taxon>
    </lineage>
</organism>
<evidence type="ECO:0008006" key="3">
    <source>
        <dbReference type="Google" id="ProtNLM"/>
    </source>
</evidence>
<gene>
    <name evidence="1" type="ORF">TTHERM_00575410</name>
</gene>
<dbReference type="AlphaFoldDB" id="Q22V59"/>
<dbReference type="KEGG" id="tet:TTHERM_00575410"/>
<evidence type="ECO:0000313" key="1">
    <source>
        <dbReference type="EMBL" id="EAR89089.2"/>
    </source>
</evidence>
<dbReference type="HOGENOM" id="CLU_1024821_0_0_1"/>
<accession>Q22V59</accession>
<protein>
    <recommendedName>
        <fullName evidence="3">Kinase domain protein</fullName>
    </recommendedName>
</protein>
<keyword evidence="2" id="KW-1185">Reference proteome</keyword>